<evidence type="ECO:0000313" key="4">
    <source>
        <dbReference type="EMBL" id="KAH0539284.1"/>
    </source>
</evidence>
<dbReference type="Pfam" id="PF00588">
    <property type="entry name" value="SpoU_methylase"/>
    <property type="match status" value="1"/>
</dbReference>
<evidence type="ECO:0000256" key="2">
    <source>
        <dbReference type="ARBA" id="ARBA00022679"/>
    </source>
</evidence>
<dbReference type="GO" id="GO:0003723">
    <property type="term" value="F:RNA binding"/>
    <property type="evidence" value="ECO:0007669"/>
    <property type="project" value="InterPro"/>
</dbReference>
<dbReference type="PANTHER" id="PTHR12029">
    <property type="entry name" value="RNA METHYLTRANSFERASE"/>
    <property type="match status" value="1"/>
</dbReference>
<dbReference type="InterPro" id="IPR001537">
    <property type="entry name" value="SpoU_MeTrfase"/>
</dbReference>
<dbReference type="Proteomes" id="UP000826195">
    <property type="component" value="Unassembled WGS sequence"/>
</dbReference>
<evidence type="ECO:0000259" key="3">
    <source>
        <dbReference type="Pfam" id="PF00588"/>
    </source>
</evidence>
<dbReference type="PANTHER" id="PTHR12029:SF11">
    <property type="entry name" value="METHYLTRANSFERASE TARBP1-RELATED"/>
    <property type="match status" value="1"/>
</dbReference>
<gene>
    <name evidence="4" type="ORF">KQX54_003577</name>
</gene>
<dbReference type="InterPro" id="IPR029026">
    <property type="entry name" value="tRNA_m1G_MTases_N"/>
</dbReference>
<dbReference type="SUPFAM" id="SSF48371">
    <property type="entry name" value="ARM repeat"/>
    <property type="match status" value="2"/>
</dbReference>
<dbReference type="CDD" id="cd18091">
    <property type="entry name" value="SpoU-like_TRM3-like"/>
    <property type="match status" value="1"/>
</dbReference>
<dbReference type="InterPro" id="IPR016024">
    <property type="entry name" value="ARM-type_fold"/>
</dbReference>
<proteinExistence type="predicted"/>
<keyword evidence="1" id="KW-0489">Methyltransferase</keyword>
<evidence type="ECO:0000313" key="5">
    <source>
        <dbReference type="Proteomes" id="UP000826195"/>
    </source>
</evidence>
<dbReference type="GO" id="GO:0016423">
    <property type="term" value="F:tRNA (guanine) methyltransferase activity"/>
    <property type="evidence" value="ECO:0007669"/>
    <property type="project" value="InterPro"/>
</dbReference>
<name>A0AAV7I0F0_COTGL</name>
<accession>A0AAV7I0F0</accession>
<dbReference type="InterPro" id="IPR045330">
    <property type="entry name" value="TRM3/TARBP1"/>
</dbReference>
<dbReference type="InterPro" id="IPR044748">
    <property type="entry name" value="Trm3/TARBP1_C"/>
</dbReference>
<dbReference type="GO" id="GO:0030488">
    <property type="term" value="P:tRNA methylation"/>
    <property type="evidence" value="ECO:0007669"/>
    <property type="project" value="InterPro"/>
</dbReference>
<reference evidence="4 5" key="1">
    <citation type="journal article" date="2021" name="J. Hered.">
        <title>A chromosome-level genome assembly of the parasitoid wasp, Cotesia glomerata (Hymenoptera: Braconidae).</title>
        <authorList>
            <person name="Pinto B.J."/>
            <person name="Weis J.J."/>
            <person name="Gamble T."/>
            <person name="Ode P.J."/>
            <person name="Paul R."/>
            <person name="Zaspel J.M."/>
        </authorList>
    </citation>
    <scope>NUCLEOTIDE SEQUENCE [LARGE SCALE GENOMIC DNA]</scope>
    <source>
        <strain evidence="4">CgM1</strain>
    </source>
</reference>
<protein>
    <recommendedName>
        <fullName evidence="3">tRNA/rRNA methyltransferase SpoU type domain-containing protein</fullName>
    </recommendedName>
</protein>
<dbReference type="Gene3D" id="3.40.1280.10">
    <property type="match status" value="1"/>
</dbReference>
<evidence type="ECO:0000256" key="1">
    <source>
        <dbReference type="ARBA" id="ARBA00022603"/>
    </source>
</evidence>
<comment type="caution">
    <text evidence="4">The sequence shown here is derived from an EMBL/GenBank/DDBJ whole genome shotgun (WGS) entry which is preliminary data.</text>
</comment>
<dbReference type="SUPFAM" id="SSF75217">
    <property type="entry name" value="alpha/beta knot"/>
    <property type="match status" value="1"/>
</dbReference>
<dbReference type="InterPro" id="IPR029028">
    <property type="entry name" value="Alpha/beta_knot_MTases"/>
</dbReference>
<keyword evidence="5" id="KW-1185">Reference proteome</keyword>
<organism evidence="4 5">
    <name type="scientific">Cotesia glomerata</name>
    <name type="common">Lepidopteran parasitic wasp</name>
    <name type="synonym">Apanteles glomeratus</name>
    <dbReference type="NCBI Taxonomy" id="32391"/>
    <lineage>
        <taxon>Eukaryota</taxon>
        <taxon>Metazoa</taxon>
        <taxon>Ecdysozoa</taxon>
        <taxon>Arthropoda</taxon>
        <taxon>Hexapoda</taxon>
        <taxon>Insecta</taxon>
        <taxon>Pterygota</taxon>
        <taxon>Neoptera</taxon>
        <taxon>Endopterygota</taxon>
        <taxon>Hymenoptera</taxon>
        <taxon>Apocrita</taxon>
        <taxon>Ichneumonoidea</taxon>
        <taxon>Braconidae</taxon>
        <taxon>Microgastrinae</taxon>
        <taxon>Cotesia</taxon>
    </lineage>
</organism>
<dbReference type="EMBL" id="JAHXZJ010002609">
    <property type="protein sequence ID" value="KAH0539284.1"/>
    <property type="molecule type" value="Genomic_DNA"/>
</dbReference>
<sequence>MEEINNRDQLYKKATVAPIEVIAILDSDFESNPLISIHKIVNNYNKKLSEGIINKKILNGLYTVLCYEYNLPEADPVFPLDFDKNFFSNILKLITANHEKDSEDLIRPLYEILVLQLKLYCDVLEVTNLLKNFIEIYPKDSEIFYKILECFIDALYLKHLSSEILEDKLIVTELKIFFTKIEKKDWKIFISLVIKILRVFNEVSILPQLWEMILNDTNDWEKSLTLLNILIDYILAISSEEILSLNCKFCSLETTWQLIFKGLMSSVEQNRKQGLYIMKKILDFLEKHPAKSTKLIPIINCPGYKKNPAIKELKKKFFLILESLEEKQGHLVTPVLAHLESLIKFHFDHLNCLNCLDSKWLQCIFTRALNHKTNGVIKLGLTILLKIDPVIYTQDLIELLITGLNTTFIYDNQTSEPEPVVVKELAELFVRAEYSEVLLINQFILQAGEINWTPIPLFYVISSLYKAGHMINSPVKSNLWTGDQLNSLETILDKFLHSQPLSLRNILRDFIADAIFKFAEEPIPLEVLARIYYSITRNCLINSSLSCSALRMYLKDKLTSEAAENYIKSANLSSEVDIKSFAQMTAFLYDAKKIFKSSTCLSLKKFYEIYNSLINIESRPYADKDNRLKIISLFNWFFYYLRKYCSSKDQEFISNTFLPHIKSVLAFIIKNLNHSSEEIYFIYFICFKNITKFIKNNTIFREYLNSINSSALNSIVQNEVTNTKLLFTLTVIKSCVEYLETPNLEGVKSVMELCKRPLSSENRISEERRVTFDCYKLIGEIFLLLVSYSVDIIEDYEEILLSLVKLIDWGKECVINSVIKLLPCLLTKKKINMEKNMDVVKCLVEACWVNLWDMNRDDEFWNACKQFIECLMEINKFVPLEVREYIYKINFKSEDISGLRNLLWSKFWLLGEEIINYWDVIMQSFIETNIGRERKIEIQAQVFLFNNFDVKYCYDVNFCGKNDIRVYVETLFRAESVFLIIEALKSNQKSVSEKEDDIVEMLLSILEAHRNKRYYNDSNLHKIKHRVMQLLLVIASIHGLKEENLIKIHDTIGELIIVESNQPTVRMMQEWLLIKIYLDTPKLLEKLWGLLERAKEERPGSITSIASIIYHVSRNFSGEIQQLFVKDATSQLLSCSFSQQFVVRLYCQTVLAKLFEMIPSSSVCNYDILKKSIDESLLRGNMYKNSMKLCEDFYFTKFNPVKNFTLTTIFYDVPRLLNMSKDEWISPKIFEHLSSVYKLNNIDAQNFVNNEYTLENISPSQMTKTRCQELDEEEINLENSDDVQKKIMPWKSMIPLEEDLSGTLRRLKLADDTGLIVVASLIDSMANLGGLARTAEIFCAKQLVLSSMKYVENKEFQMLSVSAEKWVQITEVKAHELRDYLLEKSSLGWKIVGAEQTVNSVCLTDVKFDKKTVLVLGNEKIGMPANLIPLMDVCIEIPQAGVVRSLNVHVTGAICMWHYAQQYIFS</sequence>
<feature type="domain" description="tRNA/rRNA methyltransferase SpoU type" evidence="3">
    <location>
        <begin position="1315"/>
        <end position="1457"/>
    </location>
</feature>
<keyword evidence="2" id="KW-0808">Transferase</keyword>